<dbReference type="PANTHER" id="PTHR10000">
    <property type="entry name" value="PHOSPHOSERINE PHOSPHATASE"/>
    <property type="match status" value="1"/>
</dbReference>
<dbReference type="PROSITE" id="PS01228">
    <property type="entry name" value="COF_1"/>
    <property type="match status" value="1"/>
</dbReference>
<organism evidence="1 2">
    <name type="scientific">Alkaliphilus metalliredigens (strain QYMF)</name>
    <dbReference type="NCBI Taxonomy" id="293826"/>
    <lineage>
        <taxon>Bacteria</taxon>
        <taxon>Bacillati</taxon>
        <taxon>Bacillota</taxon>
        <taxon>Clostridia</taxon>
        <taxon>Peptostreptococcales</taxon>
        <taxon>Natronincolaceae</taxon>
        <taxon>Alkaliphilus</taxon>
    </lineage>
</organism>
<proteinExistence type="predicted"/>
<dbReference type="SFLD" id="SFLDG01140">
    <property type="entry name" value="C2.B:_Phosphomannomutase_and_P"/>
    <property type="match status" value="1"/>
</dbReference>
<dbReference type="GO" id="GO:0005829">
    <property type="term" value="C:cytosol"/>
    <property type="evidence" value="ECO:0007669"/>
    <property type="project" value="TreeGrafter"/>
</dbReference>
<dbReference type="Proteomes" id="UP000001572">
    <property type="component" value="Chromosome"/>
</dbReference>
<accession>A6TMX9</accession>
<dbReference type="GO" id="GO:0000287">
    <property type="term" value="F:magnesium ion binding"/>
    <property type="evidence" value="ECO:0007669"/>
    <property type="project" value="TreeGrafter"/>
</dbReference>
<dbReference type="PROSITE" id="PS01229">
    <property type="entry name" value="COF_2"/>
    <property type="match status" value="1"/>
</dbReference>
<dbReference type="AlphaFoldDB" id="A6TMX9"/>
<keyword evidence="1" id="KW-0378">Hydrolase</keyword>
<dbReference type="SUPFAM" id="SSF56784">
    <property type="entry name" value="HAD-like"/>
    <property type="match status" value="1"/>
</dbReference>
<dbReference type="EMBL" id="CP000724">
    <property type="protein sequence ID" value="ABR47547.1"/>
    <property type="molecule type" value="Genomic_DNA"/>
</dbReference>
<dbReference type="SFLD" id="SFLDG01144">
    <property type="entry name" value="C2.B.4:_PGP_Like"/>
    <property type="match status" value="1"/>
</dbReference>
<dbReference type="Gene3D" id="3.40.50.1000">
    <property type="entry name" value="HAD superfamily/HAD-like"/>
    <property type="match status" value="1"/>
</dbReference>
<reference evidence="2" key="1">
    <citation type="journal article" date="2016" name="Genome Announc.">
        <title>Complete genome sequence of Alkaliphilus metalliredigens strain QYMF, an alkaliphilic and metal-reducing bacterium isolated from borax-contaminated leachate ponds.</title>
        <authorList>
            <person name="Hwang C."/>
            <person name="Copeland A."/>
            <person name="Lucas S."/>
            <person name="Lapidus A."/>
            <person name="Barry K."/>
            <person name="Detter J.C."/>
            <person name="Glavina Del Rio T."/>
            <person name="Hammon N."/>
            <person name="Israni S."/>
            <person name="Dalin E."/>
            <person name="Tice H."/>
            <person name="Pitluck S."/>
            <person name="Chertkov O."/>
            <person name="Brettin T."/>
            <person name="Bruce D."/>
            <person name="Han C."/>
            <person name="Schmutz J."/>
            <person name="Larimer F."/>
            <person name="Land M.L."/>
            <person name="Hauser L."/>
            <person name="Kyrpides N."/>
            <person name="Mikhailova N."/>
            <person name="Ye Q."/>
            <person name="Zhou J."/>
            <person name="Richardson P."/>
            <person name="Fields M.W."/>
        </authorList>
    </citation>
    <scope>NUCLEOTIDE SEQUENCE [LARGE SCALE GENOMIC DNA]</scope>
    <source>
        <strain evidence="2">QYMF</strain>
    </source>
</reference>
<name>A6TMX9_ALKMQ</name>
<dbReference type="OrthoDB" id="9781413at2"/>
<dbReference type="NCBIfam" id="TIGR01484">
    <property type="entry name" value="HAD-SF-IIB"/>
    <property type="match status" value="1"/>
</dbReference>
<sequence>MDYKLLATDMDGTLLMDDKALSTENIEALTRGKEHGIDLAICTGRPFPTVKPYLEQLGISCWLVTNNGSVIRDKQENIIYEKFMEQDALEKIIDIFESEKDLYYHVSDANHTYIKSRRQRMRTIQKFVSIKNMSPIKAYVTAAKMVFLSGTHKKVDFLSYVKNGGKVASVFVYSKDNIQLNRLKEKLSEIKSINVTSSGSDNIEILDGNATKGHALEYLSKKLDIQAEEMIAVGDNYNDLSMIQYAGLGVAMRNGEQAIIDEADWVTKTNQENGVAFLMEKVLAEEIKIIKIS</sequence>
<dbReference type="CDD" id="cd07516">
    <property type="entry name" value="HAD_Pase"/>
    <property type="match status" value="1"/>
</dbReference>
<dbReference type="PANTHER" id="PTHR10000:SF8">
    <property type="entry name" value="HAD SUPERFAMILY HYDROLASE-LIKE, TYPE 3"/>
    <property type="match status" value="1"/>
</dbReference>
<evidence type="ECO:0000313" key="1">
    <source>
        <dbReference type="EMBL" id="ABR47547.1"/>
    </source>
</evidence>
<dbReference type="InterPro" id="IPR000150">
    <property type="entry name" value="Cof"/>
</dbReference>
<dbReference type="InterPro" id="IPR006379">
    <property type="entry name" value="HAD-SF_hydro_IIB"/>
</dbReference>
<dbReference type="KEGG" id="amt:Amet_1347"/>
<dbReference type="Gene3D" id="3.30.1240.10">
    <property type="match status" value="1"/>
</dbReference>
<dbReference type="HOGENOM" id="CLU_044146_1_3_9"/>
<dbReference type="Pfam" id="PF08282">
    <property type="entry name" value="Hydrolase_3"/>
    <property type="match status" value="1"/>
</dbReference>
<dbReference type="NCBIfam" id="TIGR00099">
    <property type="entry name" value="Cof-subfamily"/>
    <property type="match status" value="1"/>
</dbReference>
<dbReference type="InterPro" id="IPR023214">
    <property type="entry name" value="HAD_sf"/>
</dbReference>
<gene>
    <name evidence="1" type="ordered locus">Amet_1347</name>
</gene>
<keyword evidence="2" id="KW-1185">Reference proteome</keyword>
<dbReference type="InterPro" id="IPR036412">
    <property type="entry name" value="HAD-like_sf"/>
</dbReference>
<dbReference type="STRING" id="293826.Amet_1347"/>
<dbReference type="RefSeq" id="WP_012062588.1">
    <property type="nucleotide sequence ID" value="NC_009633.1"/>
</dbReference>
<protein>
    <submittedName>
        <fullName evidence="1">Cof-like hydrolase</fullName>
    </submittedName>
</protein>
<dbReference type="SFLD" id="SFLDS00003">
    <property type="entry name" value="Haloacid_Dehalogenase"/>
    <property type="match status" value="1"/>
</dbReference>
<evidence type="ECO:0000313" key="2">
    <source>
        <dbReference type="Proteomes" id="UP000001572"/>
    </source>
</evidence>
<dbReference type="eggNOG" id="COG0561">
    <property type="taxonomic scope" value="Bacteria"/>
</dbReference>
<dbReference type="GO" id="GO:0016791">
    <property type="term" value="F:phosphatase activity"/>
    <property type="evidence" value="ECO:0007669"/>
    <property type="project" value="TreeGrafter"/>
</dbReference>